<dbReference type="Pfam" id="PF02779">
    <property type="entry name" value="Transket_pyr"/>
    <property type="match status" value="1"/>
</dbReference>
<feature type="domain" description="Transketolase-like pyrimidine-binding" evidence="8">
    <location>
        <begin position="315"/>
        <end position="479"/>
    </location>
</feature>
<evidence type="ECO:0000256" key="5">
    <source>
        <dbReference type="ARBA" id="ARBA00022723"/>
    </source>
</evidence>
<dbReference type="GO" id="GO:0046872">
    <property type="term" value="F:metal ion binding"/>
    <property type="evidence" value="ECO:0007669"/>
    <property type="project" value="UniProtKB-KW"/>
</dbReference>
<dbReference type="Gene3D" id="3.40.50.970">
    <property type="match status" value="2"/>
</dbReference>
<dbReference type="FunFam" id="3.40.50.970:FF:000033">
    <property type="entry name" value="Transketolase isoform 1"/>
    <property type="match status" value="1"/>
</dbReference>
<organism evidence="9 10">
    <name type="scientific">Rotaria magnacalcarata</name>
    <dbReference type="NCBI Taxonomy" id="392030"/>
    <lineage>
        <taxon>Eukaryota</taxon>
        <taxon>Metazoa</taxon>
        <taxon>Spiralia</taxon>
        <taxon>Gnathifera</taxon>
        <taxon>Rotifera</taxon>
        <taxon>Eurotatoria</taxon>
        <taxon>Bdelloidea</taxon>
        <taxon>Philodinida</taxon>
        <taxon>Philodinidae</taxon>
        <taxon>Rotaria</taxon>
    </lineage>
</organism>
<comment type="cofactor">
    <cofactor evidence="2">
        <name>thiamine diphosphate</name>
        <dbReference type="ChEBI" id="CHEBI:58937"/>
    </cofactor>
</comment>
<dbReference type="EMBL" id="CAJOBJ010001393">
    <property type="protein sequence ID" value="CAF3876842.1"/>
    <property type="molecule type" value="Genomic_DNA"/>
</dbReference>
<proteinExistence type="inferred from homology"/>
<evidence type="ECO:0000256" key="7">
    <source>
        <dbReference type="ARBA" id="ARBA00023052"/>
    </source>
</evidence>
<evidence type="ECO:0000256" key="2">
    <source>
        <dbReference type="ARBA" id="ARBA00001964"/>
    </source>
</evidence>
<comment type="caution">
    <text evidence="9">The sequence shown here is derived from an EMBL/GenBank/DDBJ whole genome shotgun (WGS) entry which is preliminary data.</text>
</comment>
<evidence type="ECO:0000256" key="4">
    <source>
        <dbReference type="ARBA" id="ARBA00022679"/>
    </source>
</evidence>
<sequence>MTDNNTVTTLERIANLLRIHSIEATQASNSGHPTSCSSMAEITSVLFFNVMHYDPKDPRNPAADRFVLSKGHCAPILYAAWAEAGAFPVADLKNLRKIDSDLEGHPTPRLNFIDVATGSLGQGLGFACGMAYAGKYFDHSAYRVYCVLGDGECSEGSVWESFAFGSFYKLNNLCAIIDVNRLGQSDPTPLQHDTETYRKRVDAFGWHPIVVDGQSVNQLLAAFKEASELTDKPTCIIAKTFKGSGLKGIEDELDWHGKPLGDKAAENIAHLRALVDEATLVRPQIPKVTAKVPELKKDKQIKLSSPPNYDGKKEIATRLAHGTALEKLGKGCEYVIALDGDTKNSTFSIKFRDAFPNRFVECYIAEQNMVQVAIGIATRQRYISFVHTFAAFLIRAADQIRMGAISFTRVKYVGSHAGVSIGEDGPSQMALEDFAFFRTVPNIVCFYPSDAVSAERAVELAANYDGAVYIRTSRPNFQILYKNDEVFEIGKAKNNKNPKHEHHLPRYRCSHLNKTYKEVQRNSLVDNSHVLLPDQNIRDLTDVYRRDKHFLEQQSNTTSQNQTVIDTKQAENFESKYCVKENYYSIPCTCDTSFVGRIIQNFFDRMKFGVEFFLFMGDVIQHRNQFVEYNYPFVPHSTCSNEMATLNEIRNQLNTRPTPVKHTTTSTYYDIH</sequence>
<accession>A0A8S2KYF9</accession>
<evidence type="ECO:0000313" key="10">
    <source>
        <dbReference type="Proteomes" id="UP000681720"/>
    </source>
</evidence>
<dbReference type="SUPFAM" id="SSF52518">
    <property type="entry name" value="Thiamin diphosphate-binding fold (THDP-binding)"/>
    <property type="match status" value="2"/>
</dbReference>
<dbReference type="CDD" id="cd02012">
    <property type="entry name" value="TPP_TK"/>
    <property type="match status" value="1"/>
</dbReference>
<dbReference type="SMART" id="SM00861">
    <property type="entry name" value="Transket_pyr"/>
    <property type="match status" value="1"/>
</dbReference>
<comment type="similarity">
    <text evidence="3">Belongs to the transketolase family.</text>
</comment>
<keyword evidence="4" id="KW-0808">Transferase</keyword>
<keyword evidence="7" id="KW-0786">Thiamine pyrophosphate</keyword>
<dbReference type="PANTHER" id="PTHR43195">
    <property type="entry name" value="TRANSKETOLASE"/>
    <property type="match status" value="1"/>
</dbReference>
<dbReference type="CDD" id="cd07033">
    <property type="entry name" value="TPP_PYR_DXS_TK_like"/>
    <property type="match status" value="1"/>
</dbReference>
<dbReference type="Proteomes" id="UP000681720">
    <property type="component" value="Unassembled WGS sequence"/>
</dbReference>
<evidence type="ECO:0000256" key="6">
    <source>
        <dbReference type="ARBA" id="ARBA00022842"/>
    </source>
</evidence>
<name>A0A8S2KYF9_9BILA</name>
<dbReference type="InterPro" id="IPR051424">
    <property type="entry name" value="Transketolase-like"/>
</dbReference>
<reference evidence="9" key="1">
    <citation type="submission" date="2021-02" db="EMBL/GenBank/DDBJ databases">
        <authorList>
            <person name="Nowell W R."/>
        </authorList>
    </citation>
    <scope>NUCLEOTIDE SEQUENCE</scope>
</reference>
<gene>
    <name evidence="9" type="ORF">GIL414_LOCUS5335</name>
</gene>
<dbReference type="FunFam" id="3.40.50.970:FF:000129">
    <property type="entry name" value="Transketolase"/>
    <property type="match status" value="1"/>
</dbReference>
<dbReference type="PROSITE" id="PS00802">
    <property type="entry name" value="TRANSKETOLASE_2"/>
    <property type="match status" value="1"/>
</dbReference>
<evidence type="ECO:0000256" key="3">
    <source>
        <dbReference type="ARBA" id="ARBA00007131"/>
    </source>
</evidence>
<evidence type="ECO:0000313" key="9">
    <source>
        <dbReference type="EMBL" id="CAF3876842.1"/>
    </source>
</evidence>
<keyword evidence="6" id="KW-0460">Magnesium</keyword>
<dbReference type="GO" id="GO:0004802">
    <property type="term" value="F:transketolase activity"/>
    <property type="evidence" value="ECO:0007669"/>
    <property type="project" value="TreeGrafter"/>
</dbReference>
<dbReference type="AlphaFoldDB" id="A0A8S2KYF9"/>
<dbReference type="Pfam" id="PF00456">
    <property type="entry name" value="Transketolase_N"/>
    <property type="match status" value="1"/>
</dbReference>
<dbReference type="NCBIfam" id="NF004559">
    <property type="entry name" value="PRK05899.2-5"/>
    <property type="match status" value="1"/>
</dbReference>
<evidence type="ECO:0000259" key="8">
    <source>
        <dbReference type="SMART" id="SM00861"/>
    </source>
</evidence>
<dbReference type="InterPro" id="IPR005474">
    <property type="entry name" value="Transketolase_N"/>
</dbReference>
<evidence type="ECO:0000256" key="1">
    <source>
        <dbReference type="ARBA" id="ARBA00001941"/>
    </source>
</evidence>
<dbReference type="InterPro" id="IPR020826">
    <property type="entry name" value="Transketolase_BS"/>
</dbReference>
<dbReference type="InterPro" id="IPR029061">
    <property type="entry name" value="THDP-binding"/>
</dbReference>
<dbReference type="InterPro" id="IPR005475">
    <property type="entry name" value="Transketolase-like_Pyr-bd"/>
</dbReference>
<dbReference type="PANTHER" id="PTHR43195:SF1">
    <property type="entry name" value="FI06132P-RELATED"/>
    <property type="match status" value="1"/>
</dbReference>
<comment type="cofactor">
    <cofactor evidence="1">
        <name>Co(2+)</name>
        <dbReference type="ChEBI" id="CHEBI:48828"/>
    </cofactor>
</comment>
<protein>
    <recommendedName>
        <fullName evidence="8">Transketolase-like pyrimidine-binding domain-containing protein</fullName>
    </recommendedName>
</protein>
<keyword evidence="5" id="KW-0479">Metal-binding</keyword>
<dbReference type="GO" id="GO:0030976">
    <property type="term" value="F:thiamine pyrophosphate binding"/>
    <property type="evidence" value="ECO:0007669"/>
    <property type="project" value="TreeGrafter"/>
</dbReference>